<organism evidence="1 2">
    <name type="scientific">Stachybotrys elegans</name>
    <dbReference type="NCBI Taxonomy" id="80388"/>
    <lineage>
        <taxon>Eukaryota</taxon>
        <taxon>Fungi</taxon>
        <taxon>Dikarya</taxon>
        <taxon>Ascomycota</taxon>
        <taxon>Pezizomycotina</taxon>
        <taxon>Sordariomycetes</taxon>
        <taxon>Hypocreomycetidae</taxon>
        <taxon>Hypocreales</taxon>
        <taxon>Stachybotryaceae</taxon>
        <taxon>Stachybotrys</taxon>
    </lineage>
</organism>
<keyword evidence="2" id="KW-1185">Reference proteome</keyword>
<reference evidence="1" key="1">
    <citation type="journal article" date="2021" name="Nat. Commun.">
        <title>Genetic determinants of endophytism in the Arabidopsis root mycobiome.</title>
        <authorList>
            <person name="Mesny F."/>
            <person name="Miyauchi S."/>
            <person name="Thiergart T."/>
            <person name="Pickel B."/>
            <person name="Atanasova L."/>
            <person name="Karlsson M."/>
            <person name="Huettel B."/>
            <person name="Barry K.W."/>
            <person name="Haridas S."/>
            <person name="Chen C."/>
            <person name="Bauer D."/>
            <person name="Andreopoulos W."/>
            <person name="Pangilinan J."/>
            <person name="LaButti K."/>
            <person name="Riley R."/>
            <person name="Lipzen A."/>
            <person name="Clum A."/>
            <person name="Drula E."/>
            <person name="Henrissat B."/>
            <person name="Kohler A."/>
            <person name="Grigoriev I.V."/>
            <person name="Martin F.M."/>
            <person name="Hacquard S."/>
        </authorList>
    </citation>
    <scope>NUCLEOTIDE SEQUENCE</scope>
    <source>
        <strain evidence="1">MPI-CAGE-CH-0235</strain>
    </source>
</reference>
<accession>A0A8K0SFS3</accession>
<dbReference type="AlphaFoldDB" id="A0A8K0SFS3"/>
<dbReference type="EMBL" id="JAGPNK010000020">
    <property type="protein sequence ID" value="KAH7304998.1"/>
    <property type="molecule type" value="Genomic_DNA"/>
</dbReference>
<dbReference type="Proteomes" id="UP000813444">
    <property type="component" value="Unassembled WGS sequence"/>
</dbReference>
<gene>
    <name evidence="1" type="ORF">B0I35DRAFT_146995</name>
</gene>
<evidence type="ECO:0000313" key="2">
    <source>
        <dbReference type="Proteomes" id="UP000813444"/>
    </source>
</evidence>
<evidence type="ECO:0000313" key="1">
    <source>
        <dbReference type="EMBL" id="KAH7304998.1"/>
    </source>
</evidence>
<protein>
    <submittedName>
        <fullName evidence="1">Uncharacterized protein</fullName>
    </submittedName>
</protein>
<proteinExistence type="predicted"/>
<comment type="caution">
    <text evidence="1">The sequence shown here is derived from an EMBL/GenBank/DDBJ whole genome shotgun (WGS) entry which is preliminary data.</text>
</comment>
<name>A0A8K0SFS3_9HYPO</name>
<sequence length="202" mass="23253">MTVMTRTTTGDNIRRLLLPLRRGSVSSSLPTPWPASQGVPHASYNQSVTWTHARTKQVTLEITTERLSHHKGVMSQAARCLFRYQTWRHGTRDWQSGRPCASIYPHASRFYPVSRYTQPWSLDSQPHHQVSGVILFSFPLLRVLSCTMARRYRIHTPTSLSLQRSRHHCFLRHQTAIGSWRVTAETCVRFNTVKLTNNQASK</sequence>